<dbReference type="Proteomes" id="UP000276133">
    <property type="component" value="Unassembled WGS sequence"/>
</dbReference>
<feature type="coiled-coil region" evidence="1">
    <location>
        <begin position="34"/>
        <end position="61"/>
    </location>
</feature>
<keyword evidence="1" id="KW-0175">Coiled coil</keyword>
<evidence type="ECO:0000313" key="3">
    <source>
        <dbReference type="Proteomes" id="UP000276133"/>
    </source>
</evidence>
<dbReference type="EMBL" id="REGN01011089">
    <property type="protein sequence ID" value="RMZ97925.1"/>
    <property type="molecule type" value="Genomic_DNA"/>
</dbReference>
<dbReference type="AlphaFoldDB" id="A0A3M7PFN0"/>
<gene>
    <name evidence="2" type="ORF">BpHYR1_036064</name>
</gene>
<evidence type="ECO:0000256" key="1">
    <source>
        <dbReference type="SAM" id="Coils"/>
    </source>
</evidence>
<proteinExistence type="predicted"/>
<reference evidence="2 3" key="1">
    <citation type="journal article" date="2018" name="Sci. Rep.">
        <title>Genomic signatures of local adaptation to the degree of environmental predictability in rotifers.</title>
        <authorList>
            <person name="Franch-Gras L."/>
            <person name="Hahn C."/>
            <person name="Garcia-Roger E.M."/>
            <person name="Carmona M.J."/>
            <person name="Serra M."/>
            <person name="Gomez A."/>
        </authorList>
    </citation>
    <scope>NUCLEOTIDE SEQUENCE [LARGE SCALE GENOMIC DNA]</scope>
    <source>
        <strain evidence="2">HYR1</strain>
    </source>
</reference>
<sequence length="119" mass="14122">MGFLRSGTVVLSTVFVYFDVNSLIECWKSKHPSMAQVEEIIKNFKEQLVKLKEFEENLNKLPKLPFDEFLTDLDVYKKILLNARERKNKKDNLPQPKLSFYLVSCQFYSHFIPYLQLII</sequence>
<dbReference type="OrthoDB" id="10021216at2759"/>
<protein>
    <submittedName>
        <fullName evidence="2">Uncharacterized protein</fullName>
    </submittedName>
</protein>
<accession>A0A3M7PFN0</accession>
<organism evidence="2 3">
    <name type="scientific">Brachionus plicatilis</name>
    <name type="common">Marine rotifer</name>
    <name type="synonym">Brachionus muelleri</name>
    <dbReference type="NCBI Taxonomy" id="10195"/>
    <lineage>
        <taxon>Eukaryota</taxon>
        <taxon>Metazoa</taxon>
        <taxon>Spiralia</taxon>
        <taxon>Gnathifera</taxon>
        <taxon>Rotifera</taxon>
        <taxon>Eurotatoria</taxon>
        <taxon>Monogononta</taxon>
        <taxon>Pseudotrocha</taxon>
        <taxon>Ploima</taxon>
        <taxon>Brachionidae</taxon>
        <taxon>Brachionus</taxon>
    </lineage>
</organism>
<keyword evidence="3" id="KW-1185">Reference proteome</keyword>
<evidence type="ECO:0000313" key="2">
    <source>
        <dbReference type="EMBL" id="RMZ97925.1"/>
    </source>
</evidence>
<comment type="caution">
    <text evidence="2">The sequence shown here is derived from an EMBL/GenBank/DDBJ whole genome shotgun (WGS) entry which is preliminary data.</text>
</comment>
<name>A0A3M7PFN0_BRAPC</name>